<dbReference type="RefSeq" id="WP_184849821.1">
    <property type="nucleotide sequence ID" value="NZ_JABZEH010000001.1"/>
</dbReference>
<dbReference type="AlphaFoldDB" id="A0A7X0UJ83"/>
<organism evidence="1 2">
    <name type="scientific">Ralstonia solanacearum</name>
    <name type="common">Pseudomonas solanacearum</name>
    <dbReference type="NCBI Taxonomy" id="305"/>
    <lineage>
        <taxon>Bacteria</taxon>
        <taxon>Pseudomonadati</taxon>
        <taxon>Pseudomonadota</taxon>
        <taxon>Betaproteobacteria</taxon>
        <taxon>Burkholderiales</taxon>
        <taxon>Burkholderiaceae</taxon>
        <taxon>Ralstonia</taxon>
        <taxon>Ralstonia solanacearum species complex</taxon>
    </lineage>
</organism>
<dbReference type="Proteomes" id="UP001143674">
    <property type="component" value="Unassembled WGS sequence"/>
</dbReference>
<name>A0A7X0UJ83_RALSL</name>
<proteinExistence type="predicted"/>
<accession>A0A7X0UJ83</accession>
<evidence type="ECO:0000313" key="2">
    <source>
        <dbReference type="Proteomes" id="UP001143674"/>
    </source>
</evidence>
<protein>
    <submittedName>
        <fullName evidence="1">Uncharacterized protein</fullName>
    </submittedName>
</protein>
<comment type="caution">
    <text evidence="1">The sequence shown here is derived from an EMBL/GenBank/DDBJ whole genome shotgun (WGS) entry which is preliminary data.</text>
</comment>
<dbReference type="EMBL" id="JAIVEX010000015">
    <property type="protein sequence ID" value="MDB0524544.1"/>
    <property type="molecule type" value="Genomic_DNA"/>
</dbReference>
<evidence type="ECO:0000313" key="1">
    <source>
        <dbReference type="EMBL" id="MDB0524544.1"/>
    </source>
</evidence>
<sequence>MATKKVTKKKYLKILNKRLRAEPDAPSTALFVFYPPGAKAKHATGVAASEPSSPRELPIMAEIQRIAATELIVIDMGDRLGNGRRRSSKSKPEAGHGSTTR</sequence>
<reference evidence="1" key="1">
    <citation type="submission" date="2021-09" db="EMBL/GenBank/DDBJ databases">
        <title>Genomic analysis of Ralstonia spp.</title>
        <authorList>
            <person name="Aburjaile F."/>
            <person name="Ariute J.C."/>
            <person name="Pais A.K.L."/>
            <person name="Albuquerque G.M.R."/>
            <person name="Silva A.M.F."/>
            <person name="Brenig B."/>
            <person name="Azevedo V."/>
            <person name="Matiuzzi M."/>
            <person name="Ramos R."/>
            <person name="Goes-Neto A."/>
            <person name="Soares S."/>
            <person name="Iseppon A.M.B."/>
            <person name="Souza E."/>
            <person name="Gama M."/>
        </authorList>
    </citation>
    <scope>NUCLEOTIDE SEQUENCE</scope>
    <source>
        <strain evidence="1">B4</strain>
    </source>
</reference>
<gene>
    <name evidence="1" type="ORF">LBW55_23315</name>
</gene>